<dbReference type="SMART" id="SM00512">
    <property type="entry name" value="Skp1"/>
    <property type="match status" value="1"/>
</dbReference>
<protein>
    <recommendedName>
        <fullName evidence="4">SKP1-like protein</fullName>
    </recommendedName>
</protein>
<dbReference type="EMBL" id="JAMRDG010000001">
    <property type="protein sequence ID" value="KAJ3701287.1"/>
    <property type="molecule type" value="Genomic_DNA"/>
</dbReference>
<dbReference type="Pfam" id="PF03931">
    <property type="entry name" value="Skp1_POZ"/>
    <property type="match status" value="1"/>
</dbReference>
<proteinExistence type="inferred from homology"/>
<evidence type="ECO:0000256" key="3">
    <source>
        <dbReference type="ARBA" id="ARBA00022786"/>
    </source>
</evidence>
<dbReference type="Proteomes" id="UP001210211">
    <property type="component" value="Unassembled WGS sequence"/>
</dbReference>
<evidence type="ECO:0000313" key="8">
    <source>
        <dbReference type="Proteomes" id="UP001210211"/>
    </source>
</evidence>
<dbReference type="PIRSF" id="PIRSF028729">
    <property type="entry name" value="E3_ubiquit_lig_SCF_Skp"/>
    <property type="match status" value="1"/>
</dbReference>
<feature type="domain" description="SKP1 component POZ" evidence="6">
    <location>
        <begin position="15"/>
        <end position="74"/>
    </location>
</feature>
<organism evidence="7 8">
    <name type="scientific">Rhynchospora tenuis</name>
    <dbReference type="NCBI Taxonomy" id="198213"/>
    <lineage>
        <taxon>Eukaryota</taxon>
        <taxon>Viridiplantae</taxon>
        <taxon>Streptophyta</taxon>
        <taxon>Embryophyta</taxon>
        <taxon>Tracheophyta</taxon>
        <taxon>Spermatophyta</taxon>
        <taxon>Magnoliopsida</taxon>
        <taxon>Liliopsida</taxon>
        <taxon>Poales</taxon>
        <taxon>Cyperaceae</taxon>
        <taxon>Cyperoideae</taxon>
        <taxon>Rhynchosporeae</taxon>
        <taxon>Rhynchospora</taxon>
    </lineage>
</organism>
<comment type="similarity">
    <text evidence="2 4">Belongs to the SKP1 family.</text>
</comment>
<gene>
    <name evidence="7" type="ORF">LUZ61_004992</name>
</gene>
<dbReference type="AlphaFoldDB" id="A0AAD5ZNU6"/>
<dbReference type="InterPro" id="IPR016073">
    <property type="entry name" value="Skp1_comp_POZ"/>
</dbReference>
<dbReference type="PANTHER" id="PTHR11165">
    <property type="entry name" value="SKP1"/>
    <property type="match status" value="1"/>
</dbReference>
<dbReference type="InterPro" id="IPR011333">
    <property type="entry name" value="SKP1/BTB/POZ_sf"/>
</dbReference>
<evidence type="ECO:0000259" key="6">
    <source>
        <dbReference type="Pfam" id="PF03931"/>
    </source>
</evidence>
<dbReference type="SUPFAM" id="SSF54695">
    <property type="entry name" value="POZ domain"/>
    <property type="match status" value="1"/>
</dbReference>
<evidence type="ECO:0000256" key="2">
    <source>
        <dbReference type="ARBA" id="ARBA00009993"/>
    </source>
</evidence>
<sequence length="156" mass="17672">MANISDGEENNTSSKKITLKTFDGVKFEVPEAMAKVSQTIRDIFKDDCGKSLILLPMVTGTTFALVIEYCKKHASIVDLEELIDHVSMLTIFELIIAAHFLKINKLMDLICQKMADIDGKSPEEIRRGIYFANGFTLRTEEEKAELRHRMILGLDF</sequence>
<dbReference type="GO" id="GO:0006511">
    <property type="term" value="P:ubiquitin-dependent protein catabolic process"/>
    <property type="evidence" value="ECO:0007669"/>
    <property type="project" value="InterPro"/>
</dbReference>
<dbReference type="Gene3D" id="3.30.710.10">
    <property type="entry name" value="Potassium Channel Kv1.1, Chain A"/>
    <property type="match status" value="1"/>
</dbReference>
<comment type="pathway">
    <text evidence="1 4">Protein modification; protein ubiquitination.</text>
</comment>
<evidence type="ECO:0000259" key="5">
    <source>
        <dbReference type="Pfam" id="PF01466"/>
    </source>
</evidence>
<feature type="domain" description="SKP1 component dimerisation" evidence="5">
    <location>
        <begin position="105"/>
        <end position="147"/>
    </location>
</feature>
<accession>A0AAD5ZNU6</accession>
<name>A0AAD5ZNU6_9POAL</name>
<evidence type="ECO:0000256" key="4">
    <source>
        <dbReference type="PIRNR" id="PIRNR028729"/>
    </source>
</evidence>
<evidence type="ECO:0000313" key="7">
    <source>
        <dbReference type="EMBL" id="KAJ3701287.1"/>
    </source>
</evidence>
<dbReference type="InterPro" id="IPR016897">
    <property type="entry name" value="SKP1"/>
</dbReference>
<evidence type="ECO:0000256" key="1">
    <source>
        <dbReference type="ARBA" id="ARBA00004906"/>
    </source>
</evidence>
<keyword evidence="8" id="KW-1185">Reference proteome</keyword>
<dbReference type="Pfam" id="PF01466">
    <property type="entry name" value="Skp1"/>
    <property type="match status" value="1"/>
</dbReference>
<comment type="caution">
    <text evidence="7">The sequence shown here is derived from an EMBL/GenBank/DDBJ whole genome shotgun (WGS) entry which is preliminary data.</text>
</comment>
<comment type="function">
    <text evidence="4">Involved in ubiquitination and subsequent proteasomal degradation of target proteins. Together with CUL1, RBX1 and a F-box protein, it forms a SCF E3 ubiquitin ligase complex. The functional specificity of this complex depends on the type of F-box protein. In the SCF complex, it serves as an adapter that links the F-box protein to CUL1.</text>
</comment>
<dbReference type="GO" id="GO:0009867">
    <property type="term" value="P:jasmonic acid mediated signaling pathway"/>
    <property type="evidence" value="ECO:0007669"/>
    <property type="project" value="UniProtKB-ARBA"/>
</dbReference>
<dbReference type="InterPro" id="IPR016072">
    <property type="entry name" value="Skp1_comp_dimer"/>
</dbReference>
<dbReference type="InterPro" id="IPR036296">
    <property type="entry name" value="SKP1-like_dim_sf"/>
</dbReference>
<comment type="subunit">
    <text evidence="4">Part of a SCF (SKP1-cullin-F-box) protein ligase complex.</text>
</comment>
<keyword evidence="3 4" id="KW-0833">Ubl conjugation pathway</keyword>
<dbReference type="InterPro" id="IPR001232">
    <property type="entry name" value="SKP1-like"/>
</dbReference>
<dbReference type="GO" id="GO:0016567">
    <property type="term" value="P:protein ubiquitination"/>
    <property type="evidence" value="ECO:0007669"/>
    <property type="project" value="UniProtKB-UniRule"/>
</dbReference>
<dbReference type="SUPFAM" id="SSF81382">
    <property type="entry name" value="Skp1 dimerisation domain-like"/>
    <property type="match status" value="1"/>
</dbReference>
<reference evidence="7 8" key="1">
    <citation type="journal article" date="2022" name="Cell">
        <title>Repeat-based holocentromeres influence genome architecture and karyotype evolution.</title>
        <authorList>
            <person name="Hofstatter P.G."/>
            <person name="Thangavel G."/>
            <person name="Lux T."/>
            <person name="Neumann P."/>
            <person name="Vondrak T."/>
            <person name="Novak P."/>
            <person name="Zhang M."/>
            <person name="Costa L."/>
            <person name="Castellani M."/>
            <person name="Scott A."/>
            <person name="Toegelov H."/>
            <person name="Fuchs J."/>
            <person name="Mata-Sucre Y."/>
            <person name="Dias Y."/>
            <person name="Vanzela A.L.L."/>
            <person name="Huettel B."/>
            <person name="Almeida C.C.S."/>
            <person name="Simkova H."/>
            <person name="Souza G."/>
            <person name="Pedrosa-Harand A."/>
            <person name="Macas J."/>
            <person name="Mayer K.F.X."/>
            <person name="Houben A."/>
            <person name="Marques A."/>
        </authorList>
    </citation>
    <scope>NUCLEOTIDE SEQUENCE [LARGE SCALE GENOMIC DNA]</scope>
    <source>
        <strain evidence="7">RhyTen1mFocal</strain>
    </source>
</reference>